<feature type="transmembrane region" description="Helical" evidence="7">
    <location>
        <begin position="217"/>
        <end position="237"/>
    </location>
</feature>
<feature type="transmembrane region" description="Helical" evidence="7">
    <location>
        <begin position="430"/>
        <end position="451"/>
    </location>
</feature>
<sequence length="554" mass="58642">MTDQHTPKGPVRRVPPPQRQFPGPGGQGRHQRIDWSNSDFVTEPISVVRDFAVTEVIPVVDFVPRAVSDQTAAVAAVTREEDGESGLSKQEKGAVVWGTIFRIIGTPVVALLGLLNTAIIVKQTGSGVFGVVSLISTMSLLFPFADLGVGSVVTNAASAAGRLRDNVVAIATIQRAVRVLLQVSLGLIVLFLLAFVFDGWGTIIGVTTGPEDRYVVTAAACIFALTVPTGLGVRILIGVDKNQLAVLIMMSNSAFGLLSTFALLLFGAEGIWYALPGVVGSLLGNIVGTVVALRVTGIADLVFRKPEVGHTKLLSGSVWMLVASIGLPLGLQSHRIILSHLSTPEELSRYALMAQIYALGWSVFSTAGMAFWPVFVKRRGDPAGTIKLWRQIILAFSGVAVVAAIGVTALGPWAASILSSGEVETSRMLAFAFALLLVVQCVHLPSGVLLTAPNEMRWQAYCIVVMGVSSVALGIYAAPEYGAVGVVLAAAAAVLVAQIVPDFVRVPTMIKRRVPDESADPDTSSPVEMKKERVSAPAPRTAQTVRIPQPRPPR</sequence>
<feature type="transmembrane region" description="Helical" evidence="7">
    <location>
        <begin position="179"/>
        <end position="197"/>
    </location>
</feature>
<keyword evidence="5 7" id="KW-0472">Membrane</keyword>
<name>A0A917G7V7_9NOCA</name>
<dbReference type="Proteomes" id="UP000654257">
    <property type="component" value="Unassembled WGS sequence"/>
</dbReference>
<dbReference type="InterPro" id="IPR050833">
    <property type="entry name" value="Poly_Biosynth_Transport"/>
</dbReference>
<feature type="transmembrane region" description="Helical" evidence="7">
    <location>
        <begin position="244"/>
        <end position="265"/>
    </location>
</feature>
<evidence type="ECO:0000256" key="3">
    <source>
        <dbReference type="ARBA" id="ARBA00022692"/>
    </source>
</evidence>
<gene>
    <name evidence="8" type="ORF">GCM10007304_47260</name>
</gene>
<dbReference type="PANTHER" id="PTHR30250">
    <property type="entry name" value="PST FAMILY PREDICTED COLANIC ACID TRANSPORTER"/>
    <property type="match status" value="1"/>
</dbReference>
<evidence type="ECO:0008006" key="10">
    <source>
        <dbReference type="Google" id="ProtNLM"/>
    </source>
</evidence>
<feature type="transmembrane region" description="Helical" evidence="7">
    <location>
        <begin position="483"/>
        <end position="504"/>
    </location>
</feature>
<feature type="transmembrane region" description="Helical" evidence="7">
    <location>
        <begin position="94"/>
        <end position="121"/>
    </location>
</feature>
<evidence type="ECO:0000256" key="6">
    <source>
        <dbReference type="SAM" id="MobiDB-lite"/>
    </source>
</evidence>
<organism evidence="8 9">
    <name type="scientific">Rhodococcoides trifolii</name>
    <dbReference type="NCBI Taxonomy" id="908250"/>
    <lineage>
        <taxon>Bacteria</taxon>
        <taxon>Bacillati</taxon>
        <taxon>Actinomycetota</taxon>
        <taxon>Actinomycetes</taxon>
        <taxon>Mycobacteriales</taxon>
        <taxon>Nocardiaceae</taxon>
        <taxon>Rhodococcoides</taxon>
    </lineage>
</organism>
<keyword evidence="9" id="KW-1185">Reference proteome</keyword>
<dbReference type="AlphaFoldDB" id="A0A917G7V7"/>
<reference evidence="8" key="2">
    <citation type="submission" date="2020-09" db="EMBL/GenBank/DDBJ databases">
        <authorList>
            <person name="Sun Q."/>
            <person name="Sedlacek I."/>
        </authorList>
    </citation>
    <scope>NUCLEOTIDE SEQUENCE</scope>
    <source>
        <strain evidence="8">CCM 7905</strain>
    </source>
</reference>
<evidence type="ECO:0000256" key="1">
    <source>
        <dbReference type="ARBA" id="ARBA00004651"/>
    </source>
</evidence>
<keyword evidence="3 7" id="KW-0812">Transmembrane</keyword>
<evidence type="ECO:0000256" key="2">
    <source>
        <dbReference type="ARBA" id="ARBA00022475"/>
    </source>
</evidence>
<dbReference type="PANTHER" id="PTHR30250:SF26">
    <property type="entry name" value="PSMA PROTEIN"/>
    <property type="match status" value="1"/>
</dbReference>
<keyword evidence="4 7" id="KW-1133">Transmembrane helix</keyword>
<feature type="transmembrane region" description="Helical" evidence="7">
    <location>
        <begin position="458"/>
        <end position="477"/>
    </location>
</feature>
<evidence type="ECO:0000256" key="5">
    <source>
        <dbReference type="ARBA" id="ARBA00023136"/>
    </source>
</evidence>
<keyword evidence="2" id="KW-1003">Cell membrane</keyword>
<accession>A0A917G7V7</accession>
<feature type="transmembrane region" description="Helical" evidence="7">
    <location>
        <begin position="388"/>
        <end position="410"/>
    </location>
</feature>
<dbReference type="Pfam" id="PF01943">
    <property type="entry name" value="Polysacc_synt"/>
    <property type="match status" value="1"/>
</dbReference>
<proteinExistence type="predicted"/>
<comment type="subcellular location">
    <subcellularLocation>
        <location evidence="1">Cell membrane</location>
        <topology evidence="1">Multi-pass membrane protein</topology>
    </subcellularLocation>
</comment>
<feature type="transmembrane region" description="Helical" evidence="7">
    <location>
        <begin position="127"/>
        <end position="158"/>
    </location>
</feature>
<reference evidence="8" key="1">
    <citation type="journal article" date="2014" name="Int. J. Syst. Evol. Microbiol.">
        <title>Complete genome sequence of Corynebacterium casei LMG S-19264T (=DSM 44701T), isolated from a smear-ripened cheese.</title>
        <authorList>
            <consortium name="US DOE Joint Genome Institute (JGI-PGF)"/>
            <person name="Walter F."/>
            <person name="Albersmeier A."/>
            <person name="Kalinowski J."/>
            <person name="Ruckert C."/>
        </authorList>
    </citation>
    <scope>NUCLEOTIDE SEQUENCE</scope>
    <source>
        <strain evidence="8">CCM 7905</strain>
    </source>
</reference>
<evidence type="ECO:0000313" key="9">
    <source>
        <dbReference type="Proteomes" id="UP000654257"/>
    </source>
</evidence>
<feature type="transmembrane region" description="Helical" evidence="7">
    <location>
        <begin position="271"/>
        <end position="293"/>
    </location>
</feature>
<protein>
    <recommendedName>
        <fullName evidence="10">Polysaccharide biosynthesis protein</fullName>
    </recommendedName>
</protein>
<dbReference type="GO" id="GO:0005886">
    <property type="term" value="C:plasma membrane"/>
    <property type="evidence" value="ECO:0007669"/>
    <property type="project" value="UniProtKB-SubCell"/>
</dbReference>
<evidence type="ECO:0000256" key="4">
    <source>
        <dbReference type="ARBA" id="ARBA00022989"/>
    </source>
</evidence>
<dbReference type="RefSeq" id="WP_188547696.1">
    <property type="nucleotide sequence ID" value="NZ_BMCU01000007.1"/>
</dbReference>
<feature type="transmembrane region" description="Helical" evidence="7">
    <location>
        <begin position="351"/>
        <end position="376"/>
    </location>
</feature>
<feature type="region of interest" description="Disordered" evidence="6">
    <location>
        <begin position="1"/>
        <end position="32"/>
    </location>
</feature>
<feature type="transmembrane region" description="Helical" evidence="7">
    <location>
        <begin position="313"/>
        <end position="331"/>
    </location>
</feature>
<evidence type="ECO:0000256" key="7">
    <source>
        <dbReference type="SAM" id="Phobius"/>
    </source>
</evidence>
<dbReference type="InterPro" id="IPR002797">
    <property type="entry name" value="Polysacc_synth"/>
</dbReference>
<feature type="region of interest" description="Disordered" evidence="6">
    <location>
        <begin position="514"/>
        <end position="554"/>
    </location>
</feature>
<evidence type="ECO:0000313" key="8">
    <source>
        <dbReference type="EMBL" id="GGG27954.1"/>
    </source>
</evidence>
<comment type="caution">
    <text evidence="8">The sequence shown here is derived from an EMBL/GenBank/DDBJ whole genome shotgun (WGS) entry which is preliminary data.</text>
</comment>
<dbReference type="EMBL" id="BMCU01000007">
    <property type="protein sequence ID" value="GGG27954.1"/>
    <property type="molecule type" value="Genomic_DNA"/>
</dbReference>